<dbReference type="AlphaFoldDB" id="A0A7V4TY64"/>
<keyword evidence="1" id="KW-0472">Membrane</keyword>
<dbReference type="Proteomes" id="UP000885779">
    <property type="component" value="Unassembled WGS sequence"/>
</dbReference>
<feature type="transmembrane region" description="Helical" evidence="1">
    <location>
        <begin position="7"/>
        <end position="26"/>
    </location>
</feature>
<comment type="caution">
    <text evidence="3">The sequence shown here is derived from an EMBL/GenBank/DDBJ whole genome shotgun (WGS) entry which is preliminary data.</text>
</comment>
<organism evidence="3">
    <name type="scientific">Caldithrix abyssi</name>
    <dbReference type="NCBI Taxonomy" id="187145"/>
    <lineage>
        <taxon>Bacteria</taxon>
        <taxon>Pseudomonadati</taxon>
        <taxon>Calditrichota</taxon>
        <taxon>Calditrichia</taxon>
        <taxon>Calditrichales</taxon>
        <taxon>Calditrichaceae</taxon>
        <taxon>Caldithrix</taxon>
    </lineage>
</organism>
<dbReference type="InterPro" id="IPR013211">
    <property type="entry name" value="LVIVD"/>
</dbReference>
<evidence type="ECO:0000256" key="1">
    <source>
        <dbReference type="SAM" id="Phobius"/>
    </source>
</evidence>
<feature type="domain" description="Secretion system C-terminal sorting" evidence="2">
    <location>
        <begin position="664"/>
        <end position="739"/>
    </location>
</feature>
<protein>
    <submittedName>
        <fullName evidence="3">T9SS type A sorting domain-containing protein</fullName>
    </submittedName>
</protein>
<accession>A0A7V4TY64</accession>
<evidence type="ECO:0000259" key="2">
    <source>
        <dbReference type="Pfam" id="PF18962"/>
    </source>
</evidence>
<dbReference type="InterPro" id="IPR026444">
    <property type="entry name" value="Secre_tail"/>
</dbReference>
<dbReference type="Pfam" id="PF08309">
    <property type="entry name" value="LVIVD"/>
    <property type="match status" value="2"/>
</dbReference>
<dbReference type="NCBIfam" id="TIGR04183">
    <property type="entry name" value="Por_Secre_tail"/>
    <property type="match status" value="1"/>
</dbReference>
<dbReference type="SUPFAM" id="SSF101908">
    <property type="entry name" value="Putative isomerase YbhE"/>
    <property type="match status" value="2"/>
</dbReference>
<evidence type="ECO:0000313" key="3">
    <source>
        <dbReference type="EMBL" id="HGY54465.1"/>
    </source>
</evidence>
<dbReference type="Gene3D" id="2.60.40.4070">
    <property type="match status" value="1"/>
</dbReference>
<keyword evidence="1" id="KW-1133">Transmembrane helix</keyword>
<keyword evidence="1" id="KW-0812">Transmembrane</keyword>
<gene>
    <name evidence="3" type="ORF">ENK44_02060</name>
</gene>
<sequence>MSIVKQFLYSLFFMVNVILAQSFFTLQNHSFYGTTSVVRFDSTFSRAYSLAGNTFVSYNLSDSIFSEIFHFDFTNHSIFTMLAYSAADSQYIYVVSEDKLFTYQIGEQEIVLLNTSTLPDKMVIDCGGRDVMLIDDGKLFVALREHIGVYDITSAGEPVPVDTVAVNGRMGALAADSLYLYAGVMESTEHSIYLFDKDRLILTTKIDVSQADMYDHPIDNIIPEGHRIFITFSAHIFEIDAENPHQPVVREMDVEFSDYSSSEISVYNDSLYFYDGVSHVLNIYDVAIPFQSRFVTSDYMLDPLWLVRSCPGKEGSMIISTGHGGIQVFSLDNHNKLQKIASSIPTSGYLKHIRYYNGNLFLTDDKLGLILTQVAPNGKPLYRSNFEAMGRDFHIHPEDSNIGYLTTGAYSVGGLYALNINNDFSIDSLSFYDTDGGALKLTIHSGVAYLCSTRESALLIFDLKNPSRPEYKGIFKTPSTPRALKIRDDNVGILAFSGISKSGLSSIDLNDPLHPVALDTLYLETHSVSDVDFYQDYAVALGFSGGLFMIDISDYSNLNLVSTSDIASGRSIEVNGNFAFISGWEIVAVYIKNIRNPKEAGRYKLFNTATFYNNIGEDLEVRNDTVFVTNGPTGVYVLHYDSTLLAINSDKEIKTEQYRLYPNYPNPFNPSTTLSFSLPQNEFVSMKIYDISGREVQTLIEGYVQKGLHKYSFNAENLASGLYIVRLKAGTYSASRKIIYLK</sequence>
<dbReference type="Pfam" id="PF18962">
    <property type="entry name" value="Por_Secre_tail"/>
    <property type="match status" value="1"/>
</dbReference>
<proteinExistence type="predicted"/>
<reference evidence="3" key="1">
    <citation type="journal article" date="2020" name="mSystems">
        <title>Genome- and Community-Level Interaction Insights into Carbon Utilization and Element Cycling Functions of Hydrothermarchaeota in Hydrothermal Sediment.</title>
        <authorList>
            <person name="Zhou Z."/>
            <person name="Liu Y."/>
            <person name="Xu W."/>
            <person name="Pan J."/>
            <person name="Luo Z.H."/>
            <person name="Li M."/>
        </authorList>
    </citation>
    <scope>NUCLEOTIDE SEQUENCE [LARGE SCALE GENOMIC DNA]</scope>
    <source>
        <strain evidence="3">HyVt-577</strain>
    </source>
</reference>
<dbReference type="EMBL" id="DRQG01000020">
    <property type="protein sequence ID" value="HGY54465.1"/>
    <property type="molecule type" value="Genomic_DNA"/>
</dbReference>
<name>A0A7V4TY64_CALAY</name>